<keyword evidence="1" id="KW-0812">Transmembrane</keyword>
<keyword evidence="1" id="KW-1133">Transmembrane helix</keyword>
<reference evidence="2 3" key="1">
    <citation type="journal article" date="2014" name="Genome Biol. Evol.">
        <title>The genome of the myxosporean Thelohanellus kitauei shows adaptations to nutrient acquisition within its fish host.</title>
        <authorList>
            <person name="Yang Y."/>
            <person name="Xiong J."/>
            <person name="Zhou Z."/>
            <person name="Huo F."/>
            <person name="Miao W."/>
            <person name="Ran C."/>
            <person name="Liu Y."/>
            <person name="Zhang J."/>
            <person name="Feng J."/>
            <person name="Wang M."/>
            <person name="Wang M."/>
            <person name="Wang L."/>
            <person name="Yao B."/>
        </authorList>
    </citation>
    <scope>NUCLEOTIDE SEQUENCE [LARGE SCALE GENOMIC DNA]</scope>
    <source>
        <strain evidence="2">Wuqing</strain>
    </source>
</reference>
<feature type="transmembrane region" description="Helical" evidence="1">
    <location>
        <begin position="91"/>
        <end position="110"/>
    </location>
</feature>
<keyword evidence="3" id="KW-1185">Reference proteome</keyword>
<organism evidence="2 3">
    <name type="scientific">Thelohanellus kitauei</name>
    <name type="common">Myxosporean</name>
    <dbReference type="NCBI Taxonomy" id="669202"/>
    <lineage>
        <taxon>Eukaryota</taxon>
        <taxon>Metazoa</taxon>
        <taxon>Cnidaria</taxon>
        <taxon>Myxozoa</taxon>
        <taxon>Myxosporea</taxon>
        <taxon>Bivalvulida</taxon>
        <taxon>Platysporina</taxon>
        <taxon>Myxobolidae</taxon>
        <taxon>Thelohanellus</taxon>
    </lineage>
</organism>
<evidence type="ECO:0000256" key="1">
    <source>
        <dbReference type="SAM" id="Phobius"/>
    </source>
</evidence>
<gene>
    <name evidence="2" type="ORF">RF11_01856</name>
</gene>
<protein>
    <submittedName>
        <fullName evidence="2">Uncharacterized protein</fullName>
    </submittedName>
</protein>
<sequence length="112" mass="12966">MSYSLKIYPCSGEAKNIHNLVYCSLICTRVPFLGFGVWVTVIFATFIITKIIALPIEVLLPLYVTLFYGRMVIEFTKYNKYNWKKLKNERIIINMGMGYIKCLLIQGCLVQL</sequence>
<accession>A0A0C2MNC9</accession>
<feature type="transmembrane region" description="Helical" evidence="1">
    <location>
        <begin position="52"/>
        <end position="70"/>
    </location>
</feature>
<name>A0A0C2MNC9_THEKT</name>
<keyword evidence="1" id="KW-0472">Membrane</keyword>
<comment type="caution">
    <text evidence="2">The sequence shown here is derived from an EMBL/GenBank/DDBJ whole genome shotgun (WGS) entry which is preliminary data.</text>
</comment>
<evidence type="ECO:0000313" key="3">
    <source>
        <dbReference type="Proteomes" id="UP000031668"/>
    </source>
</evidence>
<dbReference type="EMBL" id="JWZT01004773">
    <property type="protein sequence ID" value="KII63106.1"/>
    <property type="molecule type" value="Genomic_DNA"/>
</dbReference>
<dbReference type="AlphaFoldDB" id="A0A0C2MNC9"/>
<dbReference type="Proteomes" id="UP000031668">
    <property type="component" value="Unassembled WGS sequence"/>
</dbReference>
<evidence type="ECO:0000313" key="2">
    <source>
        <dbReference type="EMBL" id="KII63106.1"/>
    </source>
</evidence>
<proteinExistence type="predicted"/>
<feature type="transmembrane region" description="Helical" evidence="1">
    <location>
        <begin position="20"/>
        <end position="46"/>
    </location>
</feature>